<dbReference type="Gene3D" id="1.20.120.910">
    <property type="entry name" value="DksA, coiled-coil domain"/>
    <property type="match status" value="1"/>
</dbReference>
<dbReference type="PROSITE" id="PS51128">
    <property type="entry name" value="ZF_DKSA_2"/>
    <property type="match status" value="1"/>
</dbReference>
<evidence type="ECO:0000256" key="2">
    <source>
        <dbReference type="SAM" id="MobiDB-lite"/>
    </source>
</evidence>
<sequence>MSNPSGGSSHPQLDRSFIELQRKRLEALREELLGGEQREIADERAERELHGNEAREFEDDAQSMAQREVGQATRNLNDRRIADIERALRKIEQGSYGLSEASGKPIPLSRLESTPEAIYTVEEERSREVRR</sequence>
<evidence type="ECO:0000256" key="1">
    <source>
        <dbReference type="PROSITE-ProRule" id="PRU00510"/>
    </source>
</evidence>
<dbReference type="STRING" id="578942.SAMN05216289_13417"/>
<evidence type="ECO:0000313" key="3">
    <source>
        <dbReference type="EMBL" id="SFN59249.1"/>
    </source>
</evidence>
<dbReference type="PANTHER" id="PTHR33823">
    <property type="entry name" value="RNA POLYMERASE-BINDING TRANSCRIPTION FACTOR DKSA-RELATED"/>
    <property type="match status" value="1"/>
</dbReference>
<accession>A0A1I5AAR8</accession>
<organism evidence="3 4">
    <name type="scientific">Dokdonella immobilis</name>
    <dbReference type="NCBI Taxonomy" id="578942"/>
    <lineage>
        <taxon>Bacteria</taxon>
        <taxon>Pseudomonadati</taxon>
        <taxon>Pseudomonadota</taxon>
        <taxon>Gammaproteobacteria</taxon>
        <taxon>Lysobacterales</taxon>
        <taxon>Rhodanobacteraceae</taxon>
        <taxon>Dokdonella</taxon>
    </lineage>
</organism>
<proteinExistence type="predicted"/>
<dbReference type="SUPFAM" id="SSF109635">
    <property type="entry name" value="DnaK suppressor protein DksA, alpha-hairpin domain"/>
    <property type="match status" value="1"/>
</dbReference>
<dbReference type="PANTHER" id="PTHR33823:SF4">
    <property type="entry name" value="GENERAL STRESS PROTEIN 16O"/>
    <property type="match status" value="1"/>
</dbReference>
<dbReference type="Proteomes" id="UP000198575">
    <property type="component" value="Unassembled WGS sequence"/>
</dbReference>
<evidence type="ECO:0000313" key="4">
    <source>
        <dbReference type="Proteomes" id="UP000198575"/>
    </source>
</evidence>
<dbReference type="AlphaFoldDB" id="A0A1I5AAR8"/>
<protein>
    <submittedName>
        <fullName evidence="3">Transcriptional regulator, TraR/DksA family</fullName>
    </submittedName>
</protein>
<dbReference type="InterPro" id="IPR037187">
    <property type="entry name" value="DnaK_N"/>
</dbReference>
<feature type="region of interest" description="Disordered" evidence="2">
    <location>
        <begin position="39"/>
        <end position="74"/>
    </location>
</feature>
<dbReference type="RefSeq" id="WP_092410241.1">
    <property type="nucleotide sequence ID" value="NZ_FOVF01000034.1"/>
</dbReference>
<gene>
    <name evidence="3" type="ORF">SAMN05216289_13417</name>
</gene>
<feature type="zinc finger region" description="dksA C4-type" evidence="1">
    <location>
        <begin position="99"/>
        <end position="123"/>
    </location>
</feature>
<dbReference type="EMBL" id="FOVF01000034">
    <property type="protein sequence ID" value="SFN59249.1"/>
    <property type="molecule type" value="Genomic_DNA"/>
</dbReference>
<name>A0A1I5AAR8_9GAMM</name>
<reference evidence="3 4" key="1">
    <citation type="submission" date="2016-10" db="EMBL/GenBank/DDBJ databases">
        <authorList>
            <person name="de Groot N.N."/>
        </authorList>
    </citation>
    <scope>NUCLEOTIDE SEQUENCE [LARGE SCALE GENOMIC DNA]</scope>
    <source>
        <strain evidence="3 4">CGMCC 1.7659</strain>
    </source>
</reference>
<feature type="compositionally biased region" description="Basic and acidic residues" evidence="2">
    <location>
        <begin position="39"/>
        <end position="55"/>
    </location>
</feature>
<keyword evidence="4" id="KW-1185">Reference proteome</keyword>
<dbReference type="OrthoDB" id="1121111at2"/>